<feature type="transmembrane region" description="Helical" evidence="5">
    <location>
        <begin position="40"/>
        <end position="58"/>
    </location>
</feature>
<feature type="transmembrane region" description="Helical" evidence="5">
    <location>
        <begin position="137"/>
        <end position="163"/>
    </location>
</feature>
<dbReference type="AlphaFoldDB" id="A0A4P8KZY2"/>
<feature type="transmembrane region" description="Helical" evidence="5">
    <location>
        <begin position="64"/>
        <end position="81"/>
    </location>
</feature>
<evidence type="ECO:0000256" key="4">
    <source>
        <dbReference type="ARBA" id="ARBA00023136"/>
    </source>
</evidence>
<dbReference type="Pfam" id="PF02674">
    <property type="entry name" value="Colicin_V"/>
    <property type="match status" value="1"/>
</dbReference>
<gene>
    <name evidence="6" type="ORF">FDQ92_02355</name>
</gene>
<feature type="transmembrane region" description="Helical" evidence="5">
    <location>
        <begin position="101"/>
        <end position="122"/>
    </location>
</feature>
<keyword evidence="3 5" id="KW-1133">Transmembrane helix</keyword>
<evidence type="ECO:0000256" key="1">
    <source>
        <dbReference type="ARBA" id="ARBA00004141"/>
    </source>
</evidence>
<dbReference type="InterPro" id="IPR003825">
    <property type="entry name" value="Colicin-V_CvpA"/>
</dbReference>
<dbReference type="GO" id="GO:0016020">
    <property type="term" value="C:membrane"/>
    <property type="evidence" value="ECO:0007669"/>
    <property type="project" value="UniProtKB-SubCell"/>
</dbReference>
<accession>A0A4P8KZY2</accession>
<comment type="subcellular location">
    <subcellularLocation>
        <location evidence="1">Membrane</location>
        <topology evidence="1">Multi-pass membrane protein</topology>
    </subcellularLocation>
</comment>
<evidence type="ECO:0000256" key="5">
    <source>
        <dbReference type="SAM" id="Phobius"/>
    </source>
</evidence>
<name>A0A4P8KZY2_9BACT</name>
<organism evidence="6 7">
    <name type="scientific">Desulfoglaeba alkanexedens ALDC</name>
    <dbReference type="NCBI Taxonomy" id="980445"/>
    <lineage>
        <taxon>Bacteria</taxon>
        <taxon>Pseudomonadati</taxon>
        <taxon>Thermodesulfobacteriota</taxon>
        <taxon>Syntrophobacteria</taxon>
        <taxon>Syntrophobacterales</taxon>
        <taxon>Syntrophobacteraceae</taxon>
        <taxon>Desulfoglaeba</taxon>
    </lineage>
</organism>
<evidence type="ECO:0000256" key="2">
    <source>
        <dbReference type="ARBA" id="ARBA00022692"/>
    </source>
</evidence>
<dbReference type="Proteomes" id="UP000298602">
    <property type="component" value="Chromosome"/>
</dbReference>
<dbReference type="PANTHER" id="PTHR36926">
    <property type="entry name" value="COLICIN V PRODUCTION PROTEIN"/>
    <property type="match status" value="1"/>
</dbReference>
<dbReference type="OrthoDB" id="5419037at2"/>
<dbReference type="EMBL" id="CP040098">
    <property type="protein sequence ID" value="QCQ21137.1"/>
    <property type="molecule type" value="Genomic_DNA"/>
</dbReference>
<protein>
    <submittedName>
        <fullName evidence="6">CvpA family protein</fullName>
    </submittedName>
</protein>
<proteinExistence type="predicted"/>
<dbReference type="PANTHER" id="PTHR36926:SF1">
    <property type="entry name" value="COLICIN V PRODUCTION PROTEIN"/>
    <property type="match status" value="1"/>
</dbReference>
<dbReference type="KEGG" id="dax:FDQ92_02355"/>
<reference evidence="6 7" key="1">
    <citation type="submission" date="2019-05" db="EMBL/GenBank/DDBJ databases">
        <title>The Complete Genome Sequence of the n-alkane-degrading Desulfoglaeba alkanexedens ALDC reveals multiple alkylsuccinate synthase gene clusters.</title>
        <authorList>
            <person name="Callaghan A.V."/>
            <person name="Davidova I.A."/>
            <person name="Duncan K.E."/>
            <person name="Morris B."/>
            <person name="McInerney M.J."/>
        </authorList>
    </citation>
    <scope>NUCLEOTIDE SEQUENCE [LARGE SCALE GENOMIC DNA]</scope>
    <source>
        <strain evidence="6 7">ALDC</strain>
    </source>
</reference>
<dbReference type="InterPro" id="IPR052719">
    <property type="entry name" value="CvpA-like"/>
</dbReference>
<evidence type="ECO:0000313" key="6">
    <source>
        <dbReference type="EMBL" id="QCQ21137.1"/>
    </source>
</evidence>
<sequence>MNTPQNRHRLTLKPAWSMRYHRFIIEVEGLSKANGNGMNLLDWVIGAAALLCLLRGVLRGAVSQVFGIAAVLGGFFLGLRWQEPIGLRLMESFPGLPKPSLVAFLVVFGLSWFIIGFAGHYAGSLLHKGGLGWLDRFLGAVVGIAKALVLAVVLLTLLTFFLSPEAPLLRNSRLAPYVHFLAQMVVRAAPEEVRQEFDRKREVIQRYWSHGREAARCIQGKTSALVVLRHSGTAAGIGGNGTGFEPSGKSSIV</sequence>
<dbReference type="GO" id="GO:0009403">
    <property type="term" value="P:toxin biosynthetic process"/>
    <property type="evidence" value="ECO:0007669"/>
    <property type="project" value="InterPro"/>
</dbReference>
<reference evidence="6 7" key="2">
    <citation type="submission" date="2019-05" db="EMBL/GenBank/DDBJ databases">
        <authorList>
            <person name="Suflita J.M."/>
            <person name="Marks C.R."/>
        </authorList>
    </citation>
    <scope>NUCLEOTIDE SEQUENCE [LARGE SCALE GENOMIC DNA]</scope>
    <source>
        <strain evidence="6 7">ALDC</strain>
    </source>
</reference>
<evidence type="ECO:0000313" key="7">
    <source>
        <dbReference type="Proteomes" id="UP000298602"/>
    </source>
</evidence>
<keyword evidence="4 5" id="KW-0472">Membrane</keyword>
<keyword evidence="7" id="KW-1185">Reference proteome</keyword>
<keyword evidence="2 5" id="KW-0812">Transmembrane</keyword>
<evidence type="ECO:0000256" key="3">
    <source>
        <dbReference type="ARBA" id="ARBA00022989"/>
    </source>
</evidence>